<dbReference type="Proteomes" id="UP001164929">
    <property type="component" value="Chromosome 9"/>
</dbReference>
<keyword evidence="2" id="KW-1185">Reference proteome</keyword>
<evidence type="ECO:0000313" key="2">
    <source>
        <dbReference type="Proteomes" id="UP001164929"/>
    </source>
</evidence>
<name>A0AAD6MG41_9ROSI</name>
<protein>
    <submittedName>
        <fullName evidence="1">Uncharacterized protein</fullName>
    </submittedName>
</protein>
<organism evidence="1 2">
    <name type="scientific">Populus alba x Populus x berolinensis</name>
    <dbReference type="NCBI Taxonomy" id="444605"/>
    <lineage>
        <taxon>Eukaryota</taxon>
        <taxon>Viridiplantae</taxon>
        <taxon>Streptophyta</taxon>
        <taxon>Embryophyta</taxon>
        <taxon>Tracheophyta</taxon>
        <taxon>Spermatophyta</taxon>
        <taxon>Magnoliopsida</taxon>
        <taxon>eudicotyledons</taxon>
        <taxon>Gunneridae</taxon>
        <taxon>Pentapetalae</taxon>
        <taxon>rosids</taxon>
        <taxon>fabids</taxon>
        <taxon>Malpighiales</taxon>
        <taxon>Salicaceae</taxon>
        <taxon>Saliceae</taxon>
        <taxon>Populus</taxon>
    </lineage>
</organism>
<dbReference type="AlphaFoldDB" id="A0AAD6MG41"/>
<comment type="caution">
    <text evidence="1">The sequence shown here is derived from an EMBL/GenBank/DDBJ whole genome shotgun (WGS) entry which is preliminary data.</text>
</comment>
<gene>
    <name evidence="1" type="ORF">NC653_023027</name>
</gene>
<dbReference type="EMBL" id="JAQIZT010000009">
    <property type="protein sequence ID" value="KAJ6984911.1"/>
    <property type="molecule type" value="Genomic_DNA"/>
</dbReference>
<accession>A0AAD6MG41</accession>
<evidence type="ECO:0000313" key="1">
    <source>
        <dbReference type="EMBL" id="KAJ6984911.1"/>
    </source>
</evidence>
<proteinExistence type="predicted"/>
<sequence>MKDLSTSTLVEDNSTLGICVVYEGKPFAYNLFDETFGRSSIERKEAAAAAAAAGNDSFEKKTKDKKQL</sequence>
<reference evidence="1" key="1">
    <citation type="journal article" date="2023" name="Mol. Ecol. Resour.">
        <title>Chromosome-level genome assembly of a triploid poplar Populus alba 'Berolinensis'.</title>
        <authorList>
            <person name="Chen S."/>
            <person name="Yu Y."/>
            <person name="Wang X."/>
            <person name="Wang S."/>
            <person name="Zhang T."/>
            <person name="Zhou Y."/>
            <person name="He R."/>
            <person name="Meng N."/>
            <person name="Wang Y."/>
            <person name="Liu W."/>
            <person name="Liu Z."/>
            <person name="Liu J."/>
            <person name="Guo Q."/>
            <person name="Huang H."/>
            <person name="Sederoff R.R."/>
            <person name="Wang G."/>
            <person name="Qu G."/>
            <person name="Chen S."/>
        </authorList>
    </citation>
    <scope>NUCLEOTIDE SEQUENCE</scope>
    <source>
        <strain evidence="1">SC-2020</strain>
    </source>
</reference>